<evidence type="ECO:0000259" key="2">
    <source>
        <dbReference type="Pfam" id="PF01408"/>
    </source>
</evidence>
<feature type="domain" description="Gfo/Idh/MocA-like oxidoreductase N-terminal" evidence="2">
    <location>
        <begin position="48"/>
        <end position="151"/>
    </location>
</feature>
<evidence type="ECO:0000256" key="1">
    <source>
        <dbReference type="ARBA" id="ARBA00023002"/>
    </source>
</evidence>
<dbReference type="Pfam" id="PF22725">
    <property type="entry name" value="GFO_IDH_MocA_C3"/>
    <property type="match status" value="1"/>
</dbReference>
<dbReference type="PANTHER" id="PTHR43818:SF11">
    <property type="entry name" value="BCDNA.GH03377"/>
    <property type="match status" value="1"/>
</dbReference>
<dbReference type="SUPFAM" id="SSF51735">
    <property type="entry name" value="NAD(P)-binding Rossmann-fold domains"/>
    <property type="match status" value="1"/>
</dbReference>
<accession>A0A1G9IKQ8</accession>
<keyword evidence="1" id="KW-0560">Oxidoreductase</keyword>
<dbReference type="STRING" id="1075417.SAMN05421823_10530"/>
<dbReference type="EMBL" id="FNFO01000005">
    <property type="protein sequence ID" value="SDL25645.1"/>
    <property type="molecule type" value="Genomic_DNA"/>
</dbReference>
<dbReference type="GO" id="GO:0000166">
    <property type="term" value="F:nucleotide binding"/>
    <property type="evidence" value="ECO:0007669"/>
    <property type="project" value="InterPro"/>
</dbReference>
<dbReference type="Pfam" id="PF01408">
    <property type="entry name" value="GFO_IDH_MocA"/>
    <property type="match status" value="1"/>
</dbReference>
<dbReference type="InterPro" id="IPR055170">
    <property type="entry name" value="GFO_IDH_MocA-like_dom"/>
</dbReference>
<dbReference type="Proteomes" id="UP000198510">
    <property type="component" value="Unassembled WGS sequence"/>
</dbReference>
<evidence type="ECO:0000313" key="5">
    <source>
        <dbReference type="Proteomes" id="UP000198510"/>
    </source>
</evidence>
<proteinExistence type="predicted"/>
<evidence type="ECO:0000313" key="4">
    <source>
        <dbReference type="EMBL" id="SDL25645.1"/>
    </source>
</evidence>
<reference evidence="4 5" key="1">
    <citation type="submission" date="2016-10" db="EMBL/GenBank/DDBJ databases">
        <authorList>
            <person name="de Groot N.N."/>
        </authorList>
    </citation>
    <scope>NUCLEOTIDE SEQUENCE [LARGE SCALE GENOMIC DNA]</scope>
    <source>
        <strain evidence="4 5">DSM 25186</strain>
    </source>
</reference>
<dbReference type="Gene3D" id="3.40.50.720">
    <property type="entry name" value="NAD(P)-binding Rossmann-like Domain"/>
    <property type="match status" value="1"/>
</dbReference>
<dbReference type="PANTHER" id="PTHR43818">
    <property type="entry name" value="BCDNA.GH03377"/>
    <property type="match status" value="1"/>
</dbReference>
<dbReference type="SUPFAM" id="SSF55347">
    <property type="entry name" value="Glyceraldehyde-3-phosphate dehydrogenase-like, C-terminal domain"/>
    <property type="match status" value="1"/>
</dbReference>
<dbReference type="InterPro" id="IPR050463">
    <property type="entry name" value="Gfo/Idh/MocA_oxidrdct_glycsds"/>
</dbReference>
<dbReference type="GO" id="GO:0016491">
    <property type="term" value="F:oxidoreductase activity"/>
    <property type="evidence" value="ECO:0007669"/>
    <property type="project" value="UniProtKB-KW"/>
</dbReference>
<name>A0A1G9IKQ8_9BACT</name>
<dbReference type="OrthoDB" id="9815825at2"/>
<organism evidence="4 5">
    <name type="scientific">Catalinimonas alkaloidigena</name>
    <dbReference type="NCBI Taxonomy" id="1075417"/>
    <lineage>
        <taxon>Bacteria</taxon>
        <taxon>Pseudomonadati</taxon>
        <taxon>Bacteroidota</taxon>
        <taxon>Cytophagia</taxon>
        <taxon>Cytophagales</taxon>
        <taxon>Catalimonadaceae</taxon>
        <taxon>Catalinimonas</taxon>
    </lineage>
</organism>
<feature type="domain" description="GFO/IDH/MocA-like oxidoreductase" evidence="3">
    <location>
        <begin position="162"/>
        <end position="288"/>
    </location>
</feature>
<protein>
    <submittedName>
        <fullName evidence="4">Predicted dehydrogenase</fullName>
    </submittedName>
</protein>
<dbReference type="AlphaFoldDB" id="A0A1G9IKQ8"/>
<dbReference type="InterPro" id="IPR000683">
    <property type="entry name" value="Gfo/Idh/MocA-like_OxRdtase_N"/>
</dbReference>
<keyword evidence="5" id="KW-1185">Reference proteome</keyword>
<dbReference type="RefSeq" id="WP_089682925.1">
    <property type="nucleotide sequence ID" value="NZ_FNFO01000005.1"/>
</dbReference>
<dbReference type="Gene3D" id="3.30.360.10">
    <property type="entry name" value="Dihydrodipicolinate Reductase, domain 2"/>
    <property type="match status" value="1"/>
</dbReference>
<gene>
    <name evidence="4" type="ORF">SAMN05421823_10530</name>
</gene>
<sequence>MPTPLLSCFLLALYLPLFAVAQGKEKPLKIGIVSLTHSHVHGLLAAFRNQGRADIQIVGIAEANRQVAQRYATQYGFSMDLVYPTMEAMLEATRPEAVTAFGPIDQHLAVVEACAPRGIHVMVEKPLAVNLDHARKMEALAKKHSIQLLTNYETTWYPTNAKAYALLEAGEVGDLVKIVVRDGHRGPKHIVGEPEFLEWLIDPIQNGGGAIMDFGCYGVNLSTWLQRGKKPLSVTAVTQQLQPENNPKVDDEATIILHYDDSQALIQPSWNWPIGRKDMEVYGRTGVLLADNKYDLRVRYAEGYDGFQEKAFHLEDRESPYNDPFAFYAAVVRKKITLEPYDLSSLENNMIVMEILEAATRSAAEKKTIFLGK</sequence>
<dbReference type="InterPro" id="IPR036291">
    <property type="entry name" value="NAD(P)-bd_dom_sf"/>
</dbReference>
<evidence type="ECO:0000259" key="3">
    <source>
        <dbReference type="Pfam" id="PF22725"/>
    </source>
</evidence>